<keyword evidence="4" id="KW-1185">Reference proteome</keyword>
<comment type="caution">
    <text evidence="3">The sequence shown here is derived from an EMBL/GenBank/DDBJ whole genome shotgun (WGS) entry which is preliminary data.</text>
</comment>
<keyword evidence="1 3" id="KW-0238">DNA-binding</keyword>
<dbReference type="EMBL" id="RFFG01000147">
    <property type="protein sequence ID" value="RMI36149.1"/>
    <property type="molecule type" value="Genomic_DNA"/>
</dbReference>
<organism evidence="3 4">
    <name type="scientific">Actinomadura harenae</name>
    <dbReference type="NCBI Taxonomy" id="2483351"/>
    <lineage>
        <taxon>Bacteria</taxon>
        <taxon>Bacillati</taxon>
        <taxon>Actinomycetota</taxon>
        <taxon>Actinomycetes</taxon>
        <taxon>Streptosporangiales</taxon>
        <taxon>Thermomonosporaceae</taxon>
        <taxon>Actinomadura</taxon>
    </lineage>
</organism>
<accession>A0A3M2LF33</accession>
<reference evidence="3 4" key="1">
    <citation type="submission" date="2018-10" db="EMBL/GenBank/DDBJ databases">
        <title>Isolation from soil.</title>
        <authorList>
            <person name="Hu J."/>
        </authorList>
    </citation>
    <scope>NUCLEOTIDE SEQUENCE [LARGE SCALE GENOMIC DNA]</scope>
    <source>
        <strain evidence="3 4">NEAU-Ht49</strain>
    </source>
</reference>
<dbReference type="Proteomes" id="UP000282674">
    <property type="component" value="Unassembled WGS sequence"/>
</dbReference>
<sequence>MLIGELAKRTGVSGRLLRYYEEQGLIASRRLPNGYRDYEDGVAETVLQVRALLAAGLPVRLIEQVLPCAEGDGDSGLRPCPGVLDKLRTQLDVLDRRAAEIARAREILGRTISLTEAH</sequence>
<protein>
    <submittedName>
        <fullName evidence="3">MerR family DNA-binding transcriptional regulator</fullName>
    </submittedName>
</protein>
<evidence type="ECO:0000259" key="2">
    <source>
        <dbReference type="PROSITE" id="PS50937"/>
    </source>
</evidence>
<dbReference type="PROSITE" id="PS50937">
    <property type="entry name" value="HTH_MERR_2"/>
    <property type="match status" value="1"/>
</dbReference>
<dbReference type="SMART" id="SM00422">
    <property type="entry name" value="HTH_MERR"/>
    <property type="match status" value="1"/>
</dbReference>
<dbReference type="PANTHER" id="PTHR30204:SF97">
    <property type="entry name" value="MERR FAMILY REGULATORY PROTEIN"/>
    <property type="match status" value="1"/>
</dbReference>
<dbReference type="SUPFAM" id="SSF46955">
    <property type="entry name" value="Putative DNA-binding domain"/>
    <property type="match status" value="1"/>
</dbReference>
<gene>
    <name evidence="3" type="ORF">EBO15_39435</name>
</gene>
<dbReference type="GO" id="GO:0003700">
    <property type="term" value="F:DNA-binding transcription factor activity"/>
    <property type="evidence" value="ECO:0007669"/>
    <property type="project" value="InterPro"/>
</dbReference>
<dbReference type="OrthoDB" id="5296483at2"/>
<dbReference type="PANTHER" id="PTHR30204">
    <property type="entry name" value="REDOX-CYCLING DRUG-SENSING TRANSCRIPTIONAL ACTIVATOR SOXR"/>
    <property type="match status" value="1"/>
</dbReference>
<feature type="domain" description="HTH merR-type" evidence="2">
    <location>
        <begin position="1"/>
        <end position="68"/>
    </location>
</feature>
<name>A0A3M2LF33_9ACTN</name>
<dbReference type="InterPro" id="IPR009061">
    <property type="entry name" value="DNA-bd_dom_put_sf"/>
</dbReference>
<dbReference type="Gene3D" id="1.10.1660.10">
    <property type="match status" value="1"/>
</dbReference>
<dbReference type="InterPro" id="IPR000551">
    <property type="entry name" value="MerR-type_HTH_dom"/>
</dbReference>
<dbReference type="AlphaFoldDB" id="A0A3M2LF33"/>
<dbReference type="RefSeq" id="WP_122199572.1">
    <property type="nucleotide sequence ID" value="NZ_JBHSKC010000034.1"/>
</dbReference>
<evidence type="ECO:0000256" key="1">
    <source>
        <dbReference type="ARBA" id="ARBA00023125"/>
    </source>
</evidence>
<dbReference type="Pfam" id="PF00376">
    <property type="entry name" value="MerR"/>
    <property type="match status" value="1"/>
</dbReference>
<evidence type="ECO:0000313" key="3">
    <source>
        <dbReference type="EMBL" id="RMI36149.1"/>
    </source>
</evidence>
<dbReference type="PRINTS" id="PR00040">
    <property type="entry name" value="HTHMERR"/>
</dbReference>
<dbReference type="PROSITE" id="PS00552">
    <property type="entry name" value="HTH_MERR_1"/>
    <property type="match status" value="1"/>
</dbReference>
<dbReference type="InterPro" id="IPR047057">
    <property type="entry name" value="MerR_fam"/>
</dbReference>
<evidence type="ECO:0000313" key="4">
    <source>
        <dbReference type="Proteomes" id="UP000282674"/>
    </source>
</evidence>
<dbReference type="GO" id="GO:0003677">
    <property type="term" value="F:DNA binding"/>
    <property type="evidence" value="ECO:0007669"/>
    <property type="project" value="UniProtKB-KW"/>
</dbReference>
<proteinExistence type="predicted"/>